<reference evidence="3" key="3">
    <citation type="submission" date="2022-06" db="UniProtKB">
        <authorList>
            <consortium name="EnsemblMetazoa"/>
        </authorList>
    </citation>
    <scope>IDENTIFICATION</scope>
</reference>
<dbReference type="AlphaFoldDB" id="A0A834RD09"/>
<reference evidence="2" key="2">
    <citation type="submission" date="2020-01" db="EMBL/GenBank/DDBJ databases">
        <authorList>
            <person name="Korhonen P.K.K."/>
            <person name="Guangxu M.G."/>
            <person name="Wang T.W."/>
            <person name="Stroehlein A.J.S."/>
            <person name="Young N.D."/>
            <person name="Ang C.-S.A."/>
            <person name="Fernando D.W.F."/>
            <person name="Lu H.L."/>
            <person name="Taylor S.T."/>
            <person name="Ehtesham M.E.M."/>
            <person name="Najaraj S.H.N."/>
            <person name="Harsha G.H.G."/>
            <person name="Madugundu A.M."/>
            <person name="Renuse S.R."/>
            <person name="Holt D.H."/>
            <person name="Pandey A.P."/>
            <person name="Papenfuss A.P."/>
            <person name="Gasser R.B.G."/>
            <person name="Fischer K.F."/>
        </authorList>
    </citation>
    <scope>NUCLEOTIDE SEQUENCE</scope>
    <source>
        <strain evidence="2">SSS_KF_BRIS2020</strain>
    </source>
</reference>
<dbReference type="EMBL" id="WVUK01000053">
    <property type="protein sequence ID" value="KAF7494359.1"/>
    <property type="molecule type" value="Genomic_DNA"/>
</dbReference>
<evidence type="ECO:0000256" key="1">
    <source>
        <dbReference type="SAM" id="MobiDB-lite"/>
    </source>
</evidence>
<evidence type="ECO:0000313" key="2">
    <source>
        <dbReference type="EMBL" id="KAF7494359.1"/>
    </source>
</evidence>
<evidence type="ECO:0000313" key="4">
    <source>
        <dbReference type="Proteomes" id="UP000070412"/>
    </source>
</evidence>
<accession>A0A834RD09</accession>
<dbReference type="Proteomes" id="UP000070412">
    <property type="component" value="Unassembled WGS sequence"/>
</dbReference>
<feature type="region of interest" description="Disordered" evidence="1">
    <location>
        <begin position="182"/>
        <end position="201"/>
    </location>
</feature>
<sequence>MFRTECDSGEFFYENFSPKKSRSKMASINMRMFAKKLFNIKLINVAILFLILLINQEVHGQSSSIEKINSSTFVDNNENNRNSNSNRNNNIENSLNYEIRNKSNILDDSNGPSLSTSTTMSSTTLSLITSPSTLARSSQPMISTTKAPLLSYSLISPIKPTFVQHDIDVDHRQNVATSASWNEMGNKNENNQDTSTASMTIDNSDWSNKILNNSIRYRSDDNSTRPDQPVKPVIVFAIATDLPTNISHSWSKSSSNLFGVSKPPESSSPFKLGKKLFRKKVTSYVDTSKMPSSKIQAVLPKPPQQRLESNLFLSQNNLLQPRLINNRRPIGWLRNASVLENIENLWSTFPSIRRRQDSPMISLKINDGGQMVASQSPSPLLQVPPRSSWWSRYLTLCNSERNNKKRPIASIHSQAIRLEHSRL</sequence>
<gene>
    <name evidence="2" type="ORF">SSS_3830</name>
</gene>
<proteinExistence type="predicted"/>
<organism evidence="2">
    <name type="scientific">Sarcoptes scabiei</name>
    <name type="common">Itch mite</name>
    <name type="synonym">Acarus scabiei</name>
    <dbReference type="NCBI Taxonomy" id="52283"/>
    <lineage>
        <taxon>Eukaryota</taxon>
        <taxon>Metazoa</taxon>
        <taxon>Ecdysozoa</taxon>
        <taxon>Arthropoda</taxon>
        <taxon>Chelicerata</taxon>
        <taxon>Arachnida</taxon>
        <taxon>Acari</taxon>
        <taxon>Acariformes</taxon>
        <taxon>Sarcoptiformes</taxon>
        <taxon>Astigmata</taxon>
        <taxon>Psoroptidia</taxon>
        <taxon>Sarcoptoidea</taxon>
        <taxon>Sarcoptidae</taxon>
        <taxon>Sarcoptinae</taxon>
        <taxon>Sarcoptes</taxon>
    </lineage>
</organism>
<dbReference type="EnsemblMetazoa" id="SSS_3830s_mrna">
    <property type="protein sequence ID" value="KAF7494359.1"/>
    <property type="gene ID" value="SSS_3830"/>
</dbReference>
<name>A0A834RD09_SARSC</name>
<keyword evidence="4" id="KW-1185">Reference proteome</keyword>
<evidence type="ECO:0000313" key="3">
    <source>
        <dbReference type="EnsemblMetazoa" id="KAF7494359.1"/>
    </source>
</evidence>
<reference evidence="4" key="1">
    <citation type="journal article" date="2020" name="PLoS Negl. Trop. Dis.">
        <title>High-quality nuclear genome for Sarcoptes scabiei-A critical resource for a neglected parasite.</title>
        <authorList>
            <person name="Korhonen P.K."/>
            <person name="Gasser R.B."/>
            <person name="Ma G."/>
            <person name="Wang T."/>
            <person name="Stroehlein A.J."/>
            <person name="Young N.D."/>
            <person name="Ang C.S."/>
            <person name="Fernando D.D."/>
            <person name="Lu H.C."/>
            <person name="Taylor S."/>
            <person name="Reynolds S.L."/>
            <person name="Mofiz E."/>
            <person name="Najaraj S.H."/>
            <person name="Gowda H."/>
            <person name="Madugundu A."/>
            <person name="Renuse S."/>
            <person name="Holt D."/>
            <person name="Pandey A."/>
            <person name="Papenfuss A.T."/>
            <person name="Fischer K."/>
        </authorList>
    </citation>
    <scope>NUCLEOTIDE SEQUENCE [LARGE SCALE GENOMIC DNA]</scope>
</reference>
<protein>
    <submittedName>
        <fullName evidence="2 3">Uncharacterized protein</fullName>
    </submittedName>
</protein>